<dbReference type="Proteomes" id="UP000800039">
    <property type="component" value="Unassembled WGS sequence"/>
</dbReference>
<evidence type="ECO:0000256" key="1">
    <source>
        <dbReference type="ARBA" id="ARBA00010928"/>
    </source>
</evidence>
<proteinExistence type="inferred from homology"/>
<dbReference type="Pfam" id="PF01408">
    <property type="entry name" value="GFO_IDH_MocA"/>
    <property type="match status" value="1"/>
</dbReference>
<dbReference type="InterPro" id="IPR055170">
    <property type="entry name" value="GFO_IDH_MocA-like_dom"/>
</dbReference>
<evidence type="ECO:0000259" key="7">
    <source>
        <dbReference type="Pfam" id="PF22725"/>
    </source>
</evidence>
<dbReference type="RefSeq" id="XP_040792611.1">
    <property type="nucleotide sequence ID" value="XM_040930628.1"/>
</dbReference>
<dbReference type="InterPro" id="IPR036291">
    <property type="entry name" value="NAD(P)-bd_dom_sf"/>
</dbReference>
<comment type="catalytic activity">
    <reaction evidence="5">
        <text>D-xylose + NADP(+) = D-xylono-1,5-lactone + NADPH + H(+)</text>
        <dbReference type="Rhea" id="RHEA:22000"/>
        <dbReference type="ChEBI" id="CHEBI:15378"/>
        <dbReference type="ChEBI" id="CHEBI:15867"/>
        <dbReference type="ChEBI" id="CHEBI:53455"/>
        <dbReference type="ChEBI" id="CHEBI:57783"/>
        <dbReference type="ChEBI" id="CHEBI:58349"/>
        <dbReference type="EC" id="1.1.1.179"/>
    </reaction>
</comment>
<sequence length="369" mass="40700">MATEQRPEPFVLRWGIVGTGLIASWFVGDLVRYPNGEKSEDNIKHVIQAVASCSSIEKAESFAQKHLAGSGIDPQLYDSYDKLYADPNVDIVYIATPHTLHNQNALDSIKAGKHVLCEKPMAVNAKQAQKMVVAARERGVFLMEAVWTRFFPLVKEFQKLIHVDKAIGTPKRAVFDFGLDMPIDKAPAGSRLRDVRLGAGSLLDIGIYPITWAALALHQHPSRTEHGADEEQPVVTSSLTLNGGADEISTVVLNYPKGQAQAICSSTYLYQSAAEFGRVEGTEGSIHVSGLAASKPGSLILKRKGEKEIFKDFEFEGFGFFYEADAVARDIRVGRKENETMPLAETLRVLTLIDRVRQQNGLIYPQDDE</sequence>
<feature type="domain" description="Gfo/Idh/MocA-like oxidoreductase N-terminal" evidence="6">
    <location>
        <begin position="12"/>
        <end position="144"/>
    </location>
</feature>
<dbReference type="PANTHER" id="PTHR22604:SF105">
    <property type="entry name" value="TRANS-1,2-DIHYDROBENZENE-1,2-DIOL DEHYDROGENASE"/>
    <property type="match status" value="1"/>
</dbReference>
<dbReference type="InterPro" id="IPR000683">
    <property type="entry name" value="Gfo/Idh/MocA-like_OxRdtase_N"/>
</dbReference>
<reference evidence="8" key="1">
    <citation type="submission" date="2020-01" db="EMBL/GenBank/DDBJ databases">
        <authorList>
            <consortium name="DOE Joint Genome Institute"/>
            <person name="Haridas S."/>
            <person name="Albert R."/>
            <person name="Binder M."/>
            <person name="Bloem J."/>
            <person name="Labutti K."/>
            <person name="Salamov A."/>
            <person name="Andreopoulos B."/>
            <person name="Baker S.E."/>
            <person name="Barry K."/>
            <person name="Bills G."/>
            <person name="Bluhm B.H."/>
            <person name="Cannon C."/>
            <person name="Castanera R."/>
            <person name="Culley D.E."/>
            <person name="Daum C."/>
            <person name="Ezra D."/>
            <person name="Gonzalez J.B."/>
            <person name="Henrissat B."/>
            <person name="Kuo A."/>
            <person name="Liang C."/>
            <person name="Lipzen A."/>
            <person name="Lutzoni F."/>
            <person name="Magnuson J."/>
            <person name="Mondo S."/>
            <person name="Nolan M."/>
            <person name="Ohm R."/>
            <person name="Pangilinan J."/>
            <person name="Park H.-J."/>
            <person name="Ramirez L."/>
            <person name="Alfaro M."/>
            <person name="Sun H."/>
            <person name="Tritt A."/>
            <person name="Yoshinaga Y."/>
            <person name="Zwiers L.-H."/>
            <person name="Turgeon B.G."/>
            <person name="Goodwin S.B."/>
            <person name="Spatafora J.W."/>
            <person name="Crous P.W."/>
            <person name="Grigoriev I.V."/>
        </authorList>
    </citation>
    <scope>NUCLEOTIDE SEQUENCE</scope>
    <source>
        <strain evidence="8">CBS 394.84</strain>
    </source>
</reference>
<organism evidence="8 9">
    <name type="scientific">Cucurbitaria berberidis CBS 394.84</name>
    <dbReference type="NCBI Taxonomy" id="1168544"/>
    <lineage>
        <taxon>Eukaryota</taxon>
        <taxon>Fungi</taxon>
        <taxon>Dikarya</taxon>
        <taxon>Ascomycota</taxon>
        <taxon>Pezizomycotina</taxon>
        <taxon>Dothideomycetes</taxon>
        <taxon>Pleosporomycetidae</taxon>
        <taxon>Pleosporales</taxon>
        <taxon>Pleosporineae</taxon>
        <taxon>Cucurbitariaceae</taxon>
        <taxon>Cucurbitaria</taxon>
    </lineage>
</organism>
<evidence type="ECO:0000256" key="4">
    <source>
        <dbReference type="ARBA" id="ARBA00042988"/>
    </source>
</evidence>
<dbReference type="GO" id="GO:0047837">
    <property type="term" value="F:D-xylose 1-dehydrogenase (NADP+) activity"/>
    <property type="evidence" value="ECO:0007669"/>
    <property type="project" value="UniProtKB-EC"/>
</dbReference>
<dbReference type="SUPFAM" id="SSF51735">
    <property type="entry name" value="NAD(P)-binding Rossmann-fold domains"/>
    <property type="match status" value="1"/>
</dbReference>
<dbReference type="SUPFAM" id="SSF55347">
    <property type="entry name" value="Glyceraldehyde-3-phosphate dehydrogenase-like, C-terminal domain"/>
    <property type="match status" value="1"/>
</dbReference>
<comment type="caution">
    <text evidence="8">The sequence shown here is derived from an EMBL/GenBank/DDBJ whole genome shotgun (WGS) entry which is preliminary data.</text>
</comment>
<dbReference type="Gene3D" id="3.30.360.10">
    <property type="entry name" value="Dihydrodipicolinate Reductase, domain 2"/>
    <property type="match status" value="1"/>
</dbReference>
<evidence type="ECO:0000313" key="9">
    <source>
        <dbReference type="Proteomes" id="UP000800039"/>
    </source>
</evidence>
<feature type="domain" description="GFO/IDH/MocA-like oxidoreductase" evidence="7">
    <location>
        <begin position="164"/>
        <end position="286"/>
    </location>
</feature>
<dbReference type="AlphaFoldDB" id="A0A9P4GP43"/>
<accession>A0A9P4GP43</accession>
<keyword evidence="2" id="KW-0560">Oxidoreductase</keyword>
<evidence type="ECO:0000256" key="2">
    <source>
        <dbReference type="ARBA" id="ARBA00023002"/>
    </source>
</evidence>
<evidence type="ECO:0000256" key="5">
    <source>
        <dbReference type="ARBA" id="ARBA00049233"/>
    </source>
</evidence>
<dbReference type="Pfam" id="PF22725">
    <property type="entry name" value="GFO_IDH_MocA_C3"/>
    <property type="match status" value="1"/>
</dbReference>
<dbReference type="Gene3D" id="3.40.50.720">
    <property type="entry name" value="NAD(P)-binding Rossmann-like Domain"/>
    <property type="match status" value="1"/>
</dbReference>
<dbReference type="GO" id="GO:0000166">
    <property type="term" value="F:nucleotide binding"/>
    <property type="evidence" value="ECO:0007669"/>
    <property type="project" value="InterPro"/>
</dbReference>
<dbReference type="InterPro" id="IPR050984">
    <property type="entry name" value="Gfo/Idh/MocA_domain"/>
</dbReference>
<gene>
    <name evidence="8" type="ORF">K460DRAFT_326537</name>
</gene>
<dbReference type="PANTHER" id="PTHR22604">
    <property type="entry name" value="OXIDOREDUCTASES"/>
    <property type="match status" value="1"/>
</dbReference>
<comment type="similarity">
    <text evidence="1">Belongs to the Gfo/Idh/MocA family.</text>
</comment>
<dbReference type="OrthoDB" id="2129491at2759"/>
<dbReference type="EMBL" id="ML976614">
    <property type="protein sequence ID" value="KAF1850048.1"/>
    <property type="molecule type" value="Genomic_DNA"/>
</dbReference>
<dbReference type="EC" id="1.1.1.179" evidence="3"/>
<protein>
    <recommendedName>
        <fullName evidence="3">D-xylose 1-dehydrogenase (NADP(+), D-xylono-1,5-lactone-forming)</fullName>
        <ecNumber evidence="3">1.1.1.179</ecNumber>
    </recommendedName>
    <alternativeName>
        <fullName evidence="4">D-xylose-NADP dehydrogenase</fullName>
    </alternativeName>
</protein>
<evidence type="ECO:0000313" key="8">
    <source>
        <dbReference type="EMBL" id="KAF1850048.1"/>
    </source>
</evidence>
<evidence type="ECO:0000259" key="6">
    <source>
        <dbReference type="Pfam" id="PF01408"/>
    </source>
</evidence>
<keyword evidence="9" id="KW-1185">Reference proteome</keyword>
<name>A0A9P4GP43_9PLEO</name>
<evidence type="ECO:0000256" key="3">
    <source>
        <dbReference type="ARBA" id="ARBA00038984"/>
    </source>
</evidence>
<dbReference type="GeneID" id="63847880"/>